<protein>
    <submittedName>
        <fullName evidence="1">Aspartate/glutamate racemase family protein</fullName>
    </submittedName>
</protein>
<reference evidence="1 2" key="1">
    <citation type="journal article" date="2023" name="Environ Microbiome">
        <title>A coral-associated actinobacterium mitigates coral bleaching under heat stress.</title>
        <authorList>
            <person name="Li J."/>
            <person name="Zou Y."/>
            <person name="Li Q."/>
            <person name="Zhang J."/>
            <person name="Bourne D.G."/>
            <person name="Lyu Y."/>
            <person name="Liu C."/>
            <person name="Zhang S."/>
        </authorList>
    </citation>
    <scope>NUCLEOTIDE SEQUENCE [LARGE SCALE GENOMIC DNA]</scope>
    <source>
        <strain evidence="1 2">SCSIO 13291</strain>
    </source>
</reference>
<evidence type="ECO:0000313" key="1">
    <source>
        <dbReference type="EMBL" id="WZW98205.1"/>
    </source>
</evidence>
<organism evidence="1 2">
    <name type="scientific">Propioniciclava soli</name>
    <dbReference type="NCBI Taxonomy" id="2775081"/>
    <lineage>
        <taxon>Bacteria</taxon>
        <taxon>Bacillati</taxon>
        <taxon>Actinomycetota</taxon>
        <taxon>Actinomycetes</taxon>
        <taxon>Propionibacteriales</taxon>
        <taxon>Propionibacteriaceae</taxon>
        <taxon>Propioniciclava</taxon>
    </lineage>
</organism>
<name>A0ABZ3C6M1_9ACTN</name>
<keyword evidence="2" id="KW-1185">Reference proteome</keyword>
<dbReference type="Pfam" id="PF01177">
    <property type="entry name" value="Asp_Glu_race"/>
    <property type="match status" value="1"/>
</dbReference>
<accession>A0ABZ3C6M1</accession>
<evidence type="ECO:0000313" key="2">
    <source>
        <dbReference type="Proteomes" id="UP001434337"/>
    </source>
</evidence>
<dbReference type="RefSeq" id="WP_342372319.1">
    <property type="nucleotide sequence ID" value="NZ_CP115965.1"/>
</dbReference>
<dbReference type="Proteomes" id="UP001434337">
    <property type="component" value="Chromosome"/>
</dbReference>
<dbReference type="EMBL" id="CP115965">
    <property type="protein sequence ID" value="WZW98205.1"/>
    <property type="molecule type" value="Genomic_DNA"/>
</dbReference>
<sequence>MTPGGQRAGRIVGLIHTAPDNAVRFDALVRERMPDAEQLHVVDAWLLDEAVRHRVDGRHDERIAAHVEHLTERGAAAILVTCSSIGEVGDRVALDARVPVLRVDRPMARRAAALAKAGGGRITALATLASTLEPTTRLLTDEAGSGIEVAGRIVEGAIQARHVGDTATFDRLIGEAVDAALADGAVIVLAQATMANALGGDDRGGCVLSSPASAADALAEAADA</sequence>
<proteinExistence type="predicted"/>
<dbReference type="InterPro" id="IPR015942">
    <property type="entry name" value="Asp/Glu/hydantoin_racemase"/>
</dbReference>
<gene>
    <name evidence="1" type="ORF">PCC79_15135</name>
</gene>